<evidence type="ECO:0000313" key="2">
    <source>
        <dbReference type="EMBL" id="WEW59483.1"/>
    </source>
</evidence>
<feature type="chain" id="PRO_5042253132" evidence="1">
    <location>
        <begin position="20"/>
        <end position="168"/>
    </location>
</feature>
<dbReference type="EMBL" id="CP120629">
    <property type="protein sequence ID" value="WEW59483.1"/>
    <property type="molecule type" value="Genomic_DNA"/>
</dbReference>
<sequence length="168" mass="18657">MKVSTLCLAAIGLIAPVISFPVVEPKDFSLDAGATAARDLRDGTPSCYDNGWSIDGTPKPNLYDRAGEFCWLHRNEQLASLRSIRSSYAFRSTRGGEFWVEMRYVNHARDQRGFNQKECTNLFVQMISTCRSQKSGGNLGYFKGGAAISADRMISVSVDCDNRSCPRR</sequence>
<dbReference type="Proteomes" id="UP001219355">
    <property type="component" value="Chromosome 3"/>
</dbReference>
<keyword evidence="3" id="KW-1185">Reference proteome</keyword>
<dbReference type="AlphaFoldDB" id="A0AAF0DJQ7"/>
<reference evidence="2" key="1">
    <citation type="submission" date="2023-03" db="EMBL/GenBank/DDBJ databases">
        <title>Emydomyces testavorans Genome Sequence.</title>
        <authorList>
            <person name="Hoyer L."/>
        </authorList>
    </citation>
    <scope>NUCLEOTIDE SEQUENCE</scope>
    <source>
        <strain evidence="2">16-2883</strain>
    </source>
</reference>
<protein>
    <submittedName>
        <fullName evidence="2">Uncharacterized protein</fullName>
    </submittedName>
</protein>
<keyword evidence="1" id="KW-0732">Signal</keyword>
<gene>
    <name evidence="2" type="ORF">PRK78_004957</name>
</gene>
<accession>A0AAF0DJQ7</accession>
<proteinExistence type="predicted"/>
<name>A0AAF0DJQ7_9EURO</name>
<evidence type="ECO:0000256" key="1">
    <source>
        <dbReference type="SAM" id="SignalP"/>
    </source>
</evidence>
<evidence type="ECO:0000313" key="3">
    <source>
        <dbReference type="Proteomes" id="UP001219355"/>
    </source>
</evidence>
<organism evidence="2 3">
    <name type="scientific">Emydomyces testavorans</name>
    <dbReference type="NCBI Taxonomy" id="2070801"/>
    <lineage>
        <taxon>Eukaryota</taxon>
        <taxon>Fungi</taxon>
        <taxon>Dikarya</taxon>
        <taxon>Ascomycota</taxon>
        <taxon>Pezizomycotina</taxon>
        <taxon>Eurotiomycetes</taxon>
        <taxon>Eurotiomycetidae</taxon>
        <taxon>Onygenales</taxon>
        <taxon>Nannizziopsiaceae</taxon>
        <taxon>Emydomyces</taxon>
    </lineage>
</organism>
<feature type="signal peptide" evidence="1">
    <location>
        <begin position="1"/>
        <end position="19"/>
    </location>
</feature>